<proteinExistence type="predicted"/>
<evidence type="ECO:0000313" key="1">
    <source>
        <dbReference type="EMBL" id="EDL91499.1"/>
    </source>
</evidence>
<gene>
    <name evidence="1" type="ORF">rCG_56192</name>
</gene>
<sequence length="63" mass="7283">MLRSLVSPILCAPWPSGTVWLYHVVLLHCSCLTKGLRATIHLHTCEVQEMFFSLYIAYFRCLL</sequence>
<evidence type="ECO:0000313" key="2">
    <source>
        <dbReference type="Proteomes" id="UP000234681"/>
    </source>
</evidence>
<reference evidence="2" key="1">
    <citation type="submission" date="2005-09" db="EMBL/GenBank/DDBJ databases">
        <authorList>
            <person name="Mural R.J."/>
            <person name="Li P.W."/>
            <person name="Adams M.D."/>
            <person name="Amanatides P.G."/>
            <person name="Baden-Tillson H."/>
            <person name="Barnstead M."/>
            <person name="Chin S.H."/>
            <person name="Dew I."/>
            <person name="Evans C.A."/>
            <person name="Ferriera S."/>
            <person name="Flanigan M."/>
            <person name="Fosler C."/>
            <person name="Glodek A."/>
            <person name="Gu Z."/>
            <person name="Holt R.A."/>
            <person name="Jennings D."/>
            <person name="Kraft C.L."/>
            <person name="Lu F."/>
            <person name="Nguyen T."/>
            <person name="Nusskern D.R."/>
            <person name="Pfannkoch C.M."/>
            <person name="Sitter C."/>
            <person name="Sutton G.G."/>
            <person name="Venter J.C."/>
            <person name="Wang Z."/>
            <person name="Woodage T."/>
            <person name="Zheng X.H."/>
            <person name="Zhong F."/>
        </authorList>
    </citation>
    <scope>NUCLEOTIDE SEQUENCE [LARGE SCALE GENOMIC DNA]</scope>
    <source>
        <strain>BN</strain>
        <strain evidence="2">Sprague-Dawley</strain>
    </source>
</reference>
<dbReference type="AlphaFoldDB" id="A6IBN1"/>
<dbReference type="EMBL" id="CH473957">
    <property type="protein sequence ID" value="EDL91499.1"/>
    <property type="molecule type" value="Genomic_DNA"/>
</dbReference>
<organism evidence="1 2">
    <name type="scientific">Rattus norvegicus</name>
    <name type="common">Rat</name>
    <dbReference type="NCBI Taxonomy" id="10116"/>
    <lineage>
        <taxon>Eukaryota</taxon>
        <taxon>Metazoa</taxon>
        <taxon>Chordata</taxon>
        <taxon>Craniata</taxon>
        <taxon>Vertebrata</taxon>
        <taxon>Euteleostomi</taxon>
        <taxon>Mammalia</taxon>
        <taxon>Eutheria</taxon>
        <taxon>Euarchontoglires</taxon>
        <taxon>Glires</taxon>
        <taxon>Rodentia</taxon>
        <taxon>Myomorpha</taxon>
        <taxon>Muroidea</taxon>
        <taxon>Muridae</taxon>
        <taxon>Murinae</taxon>
        <taxon>Rattus</taxon>
    </lineage>
</organism>
<accession>A6IBN1</accession>
<protein>
    <submittedName>
        <fullName evidence="1">RCG56192</fullName>
    </submittedName>
</protein>
<dbReference type="Proteomes" id="UP000234681">
    <property type="component" value="Chromosome 4"/>
</dbReference>
<name>A6IBN1_RAT</name>